<sequence>MKQEPNNPIRRRFTRVLFAVALVLALGTVAFAAPKIGIMTGTVSQGEEEYRAGEEMVAKYGADRVIHVTYPDKFMDEQETTISQVMAMASDPEVKAIVICQGVPGTAAAIDKVREVRDDILFLIGTVHEEPYMMAGKADLLFEIDQPARGTSIVEKAKEMGAKTFIHYSFPRHMSYPLLAKRREIMEETCKKIGLEFVFVNAPDPTGEGGVAGSQQFILEDAPRQVEKYGPDTAFFSTNCSMQEPLIKSVVKTKAIYPEQCCPSPFHALPNALGLKVENKGDVPYILKAIEEKVAELGMQGRIATWTAPITMNFIRAGAEYAMDFANGKFEDKKDIQRAKFTLEKVAGAIRIRAFDDEKAPNFLMVVGESIIFGKK</sequence>
<comment type="caution">
    <text evidence="1">The sequence shown here is derived from an EMBL/GenBank/DDBJ whole genome shotgun (WGS) entry which is preliminary data.</text>
</comment>
<dbReference type="Pfam" id="PF12683">
    <property type="entry name" value="DUF3798"/>
    <property type="match status" value="1"/>
</dbReference>
<accession>A0A644VT80</accession>
<evidence type="ECO:0000313" key="1">
    <source>
        <dbReference type="EMBL" id="MPL94578.1"/>
    </source>
</evidence>
<dbReference type="EMBL" id="VSSQ01000433">
    <property type="protein sequence ID" value="MPL94578.1"/>
    <property type="molecule type" value="Genomic_DNA"/>
</dbReference>
<proteinExistence type="predicted"/>
<dbReference type="Gene3D" id="3.40.50.11390">
    <property type="match status" value="1"/>
</dbReference>
<dbReference type="AlphaFoldDB" id="A0A644VT80"/>
<reference evidence="1" key="1">
    <citation type="submission" date="2019-08" db="EMBL/GenBank/DDBJ databases">
        <authorList>
            <person name="Kucharzyk K."/>
            <person name="Murdoch R.W."/>
            <person name="Higgins S."/>
            <person name="Loffler F."/>
        </authorList>
    </citation>
    <scope>NUCLEOTIDE SEQUENCE</scope>
</reference>
<protein>
    <recommendedName>
        <fullName evidence="2">DUF3798 domain-containing protein</fullName>
    </recommendedName>
</protein>
<evidence type="ECO:0008006" key="2">
    <source>
        <dbReference type="Google" id="ProtNLM"/>
    </source>
</evidence>
<gene>
    <name evidence="1" type="ORF">SDC9_40732</name>
</gene>
<dbReference type="PROSITE" id="PS51318">
    <property type="entry name" value="TAT"/>
    <property type="match status" value="1"/>
</dbReference>
<dbReference type="InterPro" id="IPR024258">
    <property type="entry name" value="DUF3798"/>
</dbReference>
<organism evidence="1">
    <name type="scientific">bioreactor metagenome</name>
    <dbReference type="NCBI Taxonomy" id="1076179"/>
    <lineage>
        <taxon>unclassified sequences</taxon>
        <taxon>metagenomes</taxon>
        <taxon>ecological metagenomes</taxon>
    </lineage>
</organism>
<name>A0A644VT80_9ZZZZ</name>
<dbReference type="InterPro" id="IPR006311">
    <property type="entry name" value="TAT_signal"/>
</dbReference>